<dbReference type="Gene3D" id="3.30.70.20">
    <property type="match status" value="2"/>
</dbReference>
<reference evidence="6 7" key="1">
    <citation type="submission" date="2018-09" db="EMBL/GenBank/DDBJ databases">
        <title>Discovery and Ecogenomic Context for Candidatus Cryosericales, a Global Caldiserica Order Active in Thawing Permafrost.</title>
        <authorList>
            <person name="Martinez M.A."/>
            <person name="Woodcroft B.J."/>
            <person name="Ignacio Espinoza J.C."/>
            <person name="Zayed A."/>
            <person name="Singleton C.M."/>
            <person name="Boyd J."/>
            <person name="Li Y.-F."/>
            <person name="Purvine S."/>
            <person name="Maughan H."/>
            <person name="Hodgkins S.B."/>
            <person name="Anderson D."/>
            <person name="Sederholm M."/>
            <person name="Temperton B."/>
            <person name="Saleska S.R."/>
            <person name="Tyson G.W."/>
            <person name="Rich V.I."/>
        </authorList>
    </citation>
    <scope>NUCLEOTIDE SEQUENCE [LARGE SCALE GENOMIC DNA]</scope>
    <source>
        <strain evidence="6 7">SMC7</strain>
    </source>
</reference>
<feature type="domain" description="4Fe-4S ferredoxin-type" evidence="5">
    <location>
        <begin position="217"/>
        <end position="246"/>
    </location>
</feature>
<evidence type="ECO:0000256" key="3">
    <source>
        <dbReference type="ARBA" id="ARBA00023004"/>
    </source>
</evidence>
<evidence type="ECO:0000256" key="1">
    <source>
        <dbReference type="ARBA" id="ARBA00022485"/>
    </source>
</evidence>
<keyword evidence="7" id="KW-1185">Reference proteome</keyword>
<evidence type="ECO:0000259" key="5">
    <source>
        <dbReference type="PROSITE" id="PS51379"/>
    </source>
</evidence>
<gene>
    <name evidence="6" type="ORF">SMC7_05580</name>
</gene>
<dbReference type="PANTHER" id="PTHR24960:SF83">
    <property type="entry name" value="4FE-4S FERREDOXIN-TYPE DOMAIN-CONTAINING PROTEIN"/>
    <property type="match status" value="1"/>
</dbReference>
<feature type="domain" description="4Fe-4S ferredoxin-type" evidence="5">
    <location>
        <begin position="187"/>
        <end position="216"/>
    </location>
</feature>
<evidence type="ECO:0000256" key="4">
    <source>
        <dbReference type="ARBA" id="ARBA00023014"/>
    </source>
</evidence>
<evidence type="ECO:0000313" key="7">
    <source>
        <dbReference type="Proteomes" id="UP000266328"/>
    </source>
</evidence>
<dbReference type="GO" id="GO:0051539">
    <property type="term" value="F:4 iron, 4 sulfur cluster binding"/>
    <property type="evidence" value="ECO:0007669"/>
    <property type="project" value="UniProtKB-KW"/>
</dbReference>
<dbReference type="PROSITE" id="PS00198">
    <property type="entry name" value="4FE4S_FER_1"/>
    <property type="match status" value="1"/>
</dbReference>
<comment type="caution">
    <text evidence="6">The sequence shown here is derived from an EMBL/GenBank/DDBJ whole genome shotgun (WGS) entry which is preliminary data.</text>
</comment>
<evidence type="ECO:0000256" key="2">
    <source>
        <dbReference type="ARBA" id="ARBA00022723"/>
    </source>
</evidence>
<keyword evidence="1" id="KW-0004">4Fe-4S</keyword>
<sequence length="369" mass="39773">MNASKVWFTDLRTRPGHNLLDKTEALMRAAGVTDIDFKDKFVALKLHLGEPGNLAYIRPNYVARVVKLVRELGGKPFLTDCNTLYSGGRSNAVDHLQSAQENGFNRIAVGADVIIADGLKGTDYREVPIHLKRCETAKIGTAIADADIIVSLTHFKGHEQAGFGGTLKNLGMGSGSRGGKMQMHSESKPRIDVVKCTACGTCVRSCPQAAIGWNAERKAAIDYTKCVGCGQCVAVCMYGAAHPVFQGTNDVLNEKIAEYAYAVLHGKPAFHVSFIMNVSPKCDCWGHNDAAIVPDIGIAASFDPVALDQACVDLVNKAVANQGSVLADVHFEQGDKFTHVHPETHWESQVAHAEETGLGARQYELVAVE</sequence>
<name>A0A398CUQ5_9BACT</name>
<organism evidence="6 7">
    <name type="scientific">Candidatus Cryosericum terrychapinii</name>
    <dbReference type="NCBI Taxonomy" id="2290919"/>
    <lineage>
        <taxon>Bacteria</taxon>
        <taxon>Pseudomonadati</taxon>
        <taxon>Caldisericota/Cryosericota group</taxon>
        <taxon>Candidatus Cryosericota</taxon>
        <taxon>Candidatus Cryosericia</taxon>
        <taxon>Candidatus Cryosericales</taxon>
        <taxon>Candidatus Cryosericaceae</taxon>
        <taxon>Candidatus Cryosericum</taxon>
    </lineage>
</organism>
<evidence type="ECO:0000313" key="6">
    <source>
        <dbReference type="EMBL" id="RIE05870.1"/>
    </source>
</evidence>
<dbReference type="Proteomes" id="UP000266328">
    <property type="component" value="Unassembled WGS sequence"/>
</dbReference>
<dbReference type="GO" id="GO:0046872">
    <property type="term" value="F:metal ion binding"/>
    <property type="evidence" value="ECO:0007669"/>
    <property type="project" value="UniProtKB-KW"/>
</dbReference>
<dbReference type="EMBL" id="QXIS01000032">
    <property type="protein sequence ID" value="RIE05870.1"/>
    <property type="molecule type" value="Genomic_DNA"/>
</dbReference>
<dbReference type="Pfam" id="PF04015">
    <property type="entry name" value="DUF362"/>
    <property type="match status" value="1"/>
</dbReference>
<dbReference type="AlphaFoldDB" id="A0A398CUQ5"/>
<dbReference type="RefSeq" id="WP_119089363.1">
    <property type="nucleotide sequence ID" value="NZ_QXIS01000032.1"/>
</dbReference>
<accession>A0A398CUQ5</accession>
<protein>
    <submittedName>
        <fullName evidence="6">DUF362 domain-containing protein</fullName>
    </submittedName>
</protein>
<dbReference type="InterPro" id="IPR050157">
    <property type="entry name" value="PSI_iron-sulfur_center"/>
</dbReference>
<dbReference type="SUPFAM" id="SSF54862">
    <property type="entry name" value="4Fe-4S ferredoxins"/>
    <property type="match status" value="1"/>
</dbReference>
<dbReference type="InterPro" id="IPR017900">
    <property type="entry name" value="4Fe4S_Fe_S_CS"/>
</dbReference>
<dbReference type="OrthoDB" id="9781559at2"/>
<dbReference type="Pfam" id="PF12838">
    <property type="entry name" value="Fer4_7"/>
    <property type="match status" value="1"/>
</dbReference>
<proteinExistence type="predicted"/>
<dbReference type="InterPro" id="IPR017896">
    <property type="entry name" value="4Fe4S_Fe-S-bd"/>
</dbReference>
<dbReference type="PANTHER" id="PTHR24960">
    <property type="entry name" value="PHOTOSYSTEM I IRON-SULFUR CENTER-RELATED"/>
    <property type="match status" value="1"/>
</dbReference>
<dbReference type="InterPro" id="IPR007160">
    <property type="entry name" value="DUF362"/>
</dbReference>
<keyword evidence="3" id="KW-0408">Iron</keyword>
<keyword evidence="2" id="KW-0479">Metal-binding</keyword>
<keyword evidence="4" id="KW-0411">Iron-sulfur</keyword>
<dbReference type="PROSITE" id="PS51379">
    <property type="entry name" value="4FE4S_FER_2"/>
    <property type="match status" value="2"/>
</dbReference>